<evidence type="ECO:0000313" key="4">
    <source>
        <dbReference type="EMBL" id="RXZ32011.1"/>
    </source>
</evidence>
<dbReference type="Pfam" id="PF19305">
    <property type="entry name" value="MmgE_PrpD_C"/>
    <property type="match status" value="1"/>
</dbReference>
<organism evidence="4 5">
    <name type="scientific">Sphingomonas desiccabilis</name>
    <dbReference type="NCBI Taxonomy" id="429134"/>
    <lineage>
        <taxon>Bacteria</taxon>
        <taxon>Pseudomonadati</taxon>
        <taxon>Pseudomonadota</taxon>
        <taxon>Alphaproteobacteria</taxon>
        <taxon>Sphingomonadales</taxon>
        <taxon>Sphingomonadaceae</taxon>
        <taxon>Sphingomonas</taxon>
    </lineage>
</organism>
<sequence>MTVSAQLAEHIASFAATDLPDTAITATARALLDGIGVMLAASGSSEDVQPFLRLAAAEPGPCTVLGTAIRSTPALAAAANGAMAHALDFGDTFDRGALHPHASAIPAALALTEARGGLDGRSLLAALAIGCDLTCRLGLALRQPMEQAGWYPPPLLGALGATATAARVIGLNADQVRAALSLTLCAVTAPGAIGSDPHSTLRATREAFAARAAVESVLLAEAGVRGFSDPIGGKGGFYALYAGGAFDPDDLFDTLGERFWGEALSFKPWPACRGTHAFIELALEALTAIPDLASIERIEVDVGEVQQMLVEPLAAKATPATAIAAKFSIPFTVALALQTGQVTLDDFGAESLADPAILMLSTRVVPRRRPDWGRDRATAGAMTIHLHGQAPWQGERLQPLGHPSNPLSSEALVEKFVACAAKASMPVADPRALADRLLSSAAAGTIASVFGD</sequence>
<dbReference type="InterPro" id="IPR042188">
    <property type="entry name" value="MmgE/PrpD_sf_2"/>
</dbReference>
<dbReference type="Gene3D" id="1.10.4100.10">
    <property type="entry name" value="2-methylcitrate dehydratase PrpD"/>
    <property type="match status" value="1"/>
</dbReference>
<comment type="similarity">
    <text evidence="1">Belongs to the PrpD family.</text>
</comment>
<dbReference type="PANTHER" id="PTHR16943:SF8">
    <property type="entry name" value="2-METHYLCITRATE DEHYDRATASE"/>
    <property type="match status" value="1"/>
</dbReference>
<keyword evidence="5" id="KW-1185">Reference proteome</keyword>
<proteinExistence type="inferred from homology"/>
<dbReference type="Gene3D" id="3.30.1330.120">
    <property type="entry name" value="2-methylcitrate dehydratase PrpD"/>
    <property type="match status" value="1"/>
</dbReference>
<dbReference type="EMBL" id="SDPT01000002">
    <property type="protein sequence ID" value="RXZ32011.1"/>
    <property type="molecule type" value="Genomic_DNA"/>
</dbReference>
<dbReference type="SUPFAM" id="SSF103378">
    <property type="entry name" value="2-methylcitrate dehydratase PrpD"/>
    <property type="match status" value="1"/>
</dbReference>
<comment type="caution">
    <text evidence="4">The sequence shown here is derived from an EMBL/GenBank/DDBJ whole genome shotgun (WGS) entry which is preliminary data.</text>
</comment>
<dbReference type="InterPro" id="IPR045336">
    <property type="entry name" value="MmgE_PrpD_N"/>
</dbReference>
<dbReference type="InterPro" id="IPR042183">
    <property type="entry name" value="MmgE/PrpD_sf_1"/>
</dbReference>
<evidence type="ECO:0000256" key="1">
    <source>
        <dbReference type="ARBA" id="ARBA00006174"/>
    </source>
</evidence>
<feature type="domain" description="MmgE/PrpD C-terminal" evidence="3">
    <location>
        <begin position="269"/>
        <end position="422"/>
    </location>
</feature>
<dbReference type="InterPro" id="IPR005656">
    <property type="entry name" value="MmgE_PrpD"/>
</dbReference>
<feature type="domain" description="MmgE/PrpD N-terminal" evidence="2">
    <location>
        <begin position="6"/>
        <end position="244"/>
    </location>
</feature>
<dbReference type="InterPro" id="IPR045337">
    <property type="entry name" value="MmgE_PrpD_C"/>
</dbReference>
<gene>
    <name evidence="4" type="ORF">EO081_12570</name>
</gene>
<dbReference type="PANTHER" id="PTHR16943">
    <property type="entry name" value="2-METHYLCITRATE DEHYDRATASE-RELATED"/>
    <property type="match status" value="1"/>
</dbReference>
<dbReference type="AlphaFoldDB" id="A0A4Q2IUD4"/>
<dbReference type="OrthoDB" id="5415580at2"/>
<dbReference type="RefSeq" id="WP_129342225.1">
    <property type="nucleotide sequence ID" value="NZ_JACIDD010000002.1"/>
</dbReference>
<dbReference type="Pfam" id="PF03972">
    <property type="entry name" value="MmgE_PrpD_N"/>
    <property type="match status" value="1"/>
</dbReference>
<dbReference type="InterPro" id="IPR036148">
    <property type="entry name" value="MmgE/PrpD_sf"/>
</dbReference>
<dbReference type="GO" id="GO:0016829">
    <property type="term" value="F:lyase activity"/>
    <property type="evidence" value="ECO:0007669"/>
    <property type="project" value="InterPro"/>
</dbReference>
<protein>
    <submittedName>
        <fullName evidence="4">MmgE/PrpD family protein</fullName>
    </submittedName>
</protein>
<evidence type="ECO:0000259" key="2">
    <source>
        <dbReference type="Pfam" id="PF03972"/>
    </source>
</evidence>
<reference evidence="4 5" key="1">
    <citation type="submission" date="2019-01" db="EMBL/GenBank/DDBJ databases">
        <title>Sphingomonas mucosissima sp. nov. and Sphingomonas desiccabilis sp. nov., from biological soil crusts in the Colorado Plateau, USA.</title>
        <authorList>
            <person name="Zhu D."/>
        </authorList>
    </citation>
    <scope>NUCLEOTIDE SEQUENCE [LARGE SCALE GENOMIC DNA]</scope>
    <source>
        <strain evidence="4 5">CP1D</strain>
    </source>
</reference>
<evidence type="ECO:0000259" key="3">
    <source>
        <dbReference type="Pfam" id="PF19305"/>
    </source>
</evidence>
<name>A0A4Q2IUD4_9SPHN</name>
<evidence type="ECO:0000313" key="5">
    <source>
        <dbReference type="Proteomes" id="UP000292347"/>
    </source>
</evidence>
<dbReference type="Proteomes" id="UP000292347">
    <property type="component" value="Unassembled WGS sequence"/>
</dbReference>
<accession>A0A4Q2IUD4</accession>